<dbReference type="CDD" id="cd05930">
    <property type="entry name" value="A_NRPS"/>
    <property type="match status" value="2"/>
</dbReference>
<dbReference type="PANTHER" id="PTHR45527">
    <property type="entry name" value="NONRIBOSOMAL PEPTIDE SYNTHETASE"/>
    <property type="match status" value="1"/>
</dbReference>
<keyword evidence="6" id="KW-0045">Antibiotic biosynthesis</keyword>
<feature type="domain" description="Carrier" evidence="7">
    <location>
        <begin position="961"/>
        <end position="1036"/>
    </location>
</feature>
<accession>A0ABT4X2R5</accession>
<dbReference type="InterPro" id="IPR009081">
    <property type="entry name" value="PP-bd_ACP"/>
</dbReference>
<dbReference type="PROSITE" id="PS50075">
    <property type="entry name" value="CARRIER"/>
    <property type="match status" value="2"/>
</dbReference>
<dbReference type="EMBL" id="JAQKAB010000004">
    <property type="protein sequence ID" value="MDA7026599.1"/>
    <property type="molecule type" value="Genomic_DNA"/>
</dbReference>
<dbReference type="Pfam" id="PF00668">
    <property type="entry name" value="Condensation"/>
    <property type="match status" value="3"/>
</dbReference>
<evidence type="ECO:0000313" key="9">
    <source>
        <dbReference type="Proteomes" id="UP001211894"/>
    </source>
</evidence>
<dbReference type="PROSITE" id="PS00012">
    <property type="entry name" value="PHOSPHOPANTETHEINE"/>
    <property type="match status" value="2"/>
</dbReference>
<dbReference type="Gene3D" id="3.30.559.10">
    <property type="entry name" value="Chloramphenicol acetyltransferase-like domain"/>
    <property type="match status" value="3"/>
</dbReference>
<dbReference type="NCBIfam" id="TIGR01720">
    <property type="entry name" value="NRPS-para261"/>
    <property type="match status" value="1"/>
</dbReference>
<keyword evidence="3" id="KW-0596">Phosphopantetheine</keyword>
<dbReference type="Gene3D" id="3.40.50.980">
    <property type="match status" value="4"/>
</dbReference>
<dbReference type="InterPro" id="IPR023213">
    <property type="entry name" value="CAT-like_dom_sf"/>
</dbReference>
<dbReference type="SUPFAM" id="SSF52777">
    <property type="entry name" value="CoA-dependent acyltransferases"/>
    <property type="match status" value="6"/>
</dbReference>
<dbReference type="PROSITE" id="PS00455">
    <property type="entry name" value="AMP_BINDING"/>
    <property type="match status" value="2"/>
</dbReference>
<dbReference type="InterPro" id="IPR020845">
    <property type="entry name" value="AMP-binding_CS"/>
</dbReference>
<dbReference type="InterPro" id="IPR010071">
    <property type="entry name" value="AA_adenyl_dom"/>
</dbReference>
<evidence type="ECO:0000256" key="1">
    <source>
        <dbReference type="ARBA" id="ARBA00001957"/>
    </source>
</evidence>
<dbReference type="Proteomes" id="UP001211894">
    <property type="component" value="Unassembled WGS sequence"/>
</dbReference>
<dbReference type="InterPro" id="IPR010060">
    <property type="entry name" value="NRPS_synth"/>
</dbReference>
<name>A0ABT4X2R5_9BACI</name>
<dbReference type="InterPro" id="IPR006162">
    <property type="entry name" value="Ppantetheine_attach_site"/>
</dbReference>
<protein>
    <submittedName>
        <fullName evidence="8">Amino acid adenylation domain-containing protein</fullName>
    </submittedName>
</protein>
<dbReference type="Gene3D" id="1.10.1200.10">
    <property type="entry name" value="ACP-like"/>
    <property type="match status" value="2"/>
</dbReference>
<dbReference type="NCBIfam" id="TIGR01733">
    <property type="entry name" value="AA-adenyl-dom"/>
    <property type="match status" value="2"/>
</dbReference>
<organism evidence="8 9">
    <name type="scientific">Bacillus changyiensis</name>
    <dbReference type="NCBI Taxonomy" id="3004103"/>
    <lineage>
        <taxon>Bacteria</taxon>
        <taxon>Bacillati</taxon>
        <taxon>Bacillota</taxon>
        <taxon>Bacilli</taxon>
        <taxon>Bacillales</taxon>
        <taxon>Bacillaceae</taxon>
        <taxon>Bacillus</taxon>
    </lineage>
</organism>
<dbReference type="CDD" id="cd19534">
    <property type="entry name" value="E_NRPS"/>
    <property type="match status" value="1"/>
</dbReference>
<comment type="caution">
    <text evidence="8">The sequence shown here is derived from an EMBL/GenBank/DDBJ whole genome shotgun (WGS) entry which is preliminary data.</text>
</comment>
<dbReference type="Gene3D" id="3.30.300.30">
    <property type="match status" value="2"/>
</dbReference>
<evidence type="ECO:0000256" key="2">
    <source>
        <dbReference type="ARBA" id="ARBA00006432"/>
    </source>
</evidence>
<proteinExistence type="inferred from homology"/>
<evidence type="ECO:0000256" key="3">
    <source>
        <dbReference type="ARBA" id="ARBA00022450"/>
    </source>
</evidence>
<reference evidence="8 9" key="1">
    <citation type="submission" date="2023-01" db="EMBL/GenBank/DDBJ databases">
        <title>Bacillus changyiensis sp. nov., isolated from a coastal deposit.</title>
        <authorList>
            <person name="Xiao G."/>
            <person name="Lai Q."/>
            <person name="Hu Z."/>
            <person name="Shao Z."/>
        </authorList>
    </citation>
    <scope>NUCLEOTIDE SEQUENCE [LARGE SCALE GENOMIC DNA]</scope>
    <source>
        <strain evidence="8 9">CLL-7-23</strain>
    </source>
</reference>
<sequence>MDHYFPLTDGQLGIWYVEKMYPNTSISNNGALIQLDTEQPVRYDLISNAINEFIKKTDNIRLRILSTKEEKPVQYVADFVEKQIDIVDLNGADVESSKQIALAHFQRPLPLEDEDLFDFKVFKVSQYQCFIYVNIHHIISDAVSVMSCINEMISIYSHFLKGTSLHSTKTQSFIQQIKVEQEYKKSRRFEKDRHYWEKLFQSRPEMTSLKPSSAYRSSAKSRRLSEIVSKPLAQRLKEYSAEQHISLFNLFLAGVFLYISKMTQKKDIVIGTMFSNRTTLREKELFGMLVSTVPFRVQVDPTLTFSTFARNVSQQQLRTMRHQKYPYELLLNHWRNQHRTNDYLYTTSLQYLEIDFPKTDGITYDVDFLYNGYEINDLAFHIVNNGEDIAFEMDYRLDLFEEQEIRDMFVRILLLLSKALLAPQQQIGQLNLLTEADQSLYFREESKNRLDEIEESFQEIFQIMAKESPKKTAVICGDRTLSYQELDERSNQLAQLLRKKGVAPEKRVAILTNRTEDMIVGAIAVMKAGGAYVPIDAEFPEQRIQFILKDSHSVLLLTDQMDREAPVECIYFQDEAIHQQSTAALENVTKPDNLCYIIYTSGTTGNPKGVMIEHRNYTNMWKAYNDAYGFQDMKPCILQLASFSFDVFAGDMARTLLNQGTLVICPSEAKRDLGQLQQLIETHQITMLESTPALIVPLLDDMYEKGIEQTSLQLVVLGADSCLKEDFERIIKHYGEKIQIYNTYGVTEATIETSLYRFEQAFADYEGITPIGKPLLHMSMYIFSESMELLPPHSIGELYIGGKGVARGYLNNPTLTKERFISNPFDPSERLYKTGDQAKMLPDGNIQFLGRHDFQVKIRGHRIEIGEVEAKLIQHPAVRRAVVKTVEPKPNQTVLAAYLEANEVDIADQVKAFLFRELPDYMVPTYFIQLDQLPLTTNQKVNRQELPEPESYFKKHHQTALFRTALEAKLAEVWKKTLKVDHLTSNSDFIQLGFHSLQALALVNEIEKQFGIRLTLGDIFSNTLLFAMAKVIEEKMKAGQLEELLPAEESDAYPVTAAQEGVYTRSLITDANLFHMPCVFQIDGPLDVNRLSLALQTLVNRHESLRTSFIKKDDTLKQRVHPNVTLHVKYDVHNQSEIEELVSASPQPFSLDKPPLMRAKLIKIQSVDKHVLLLDFHHIIFDGMSLQVFMEELTGIYKGRMLPEPKLGYKDYAVWEKHKLEDQQLAEHRDFWSRILVDQPGELHLPIDFPRPALQSFAGNIFEFELNKDLLNQLKEFSLQHGLTLYMTLLSVYFVLLAKYTGQADLVVGTPTSGRFHPNMERTTGLFVNTLPVRKEVSKTINFSQFCQEVKQDILQILNYQQYPIDELVKQLKLNRDPSRNPLYQTVFALQDIKESYQLSEDVKMSIFDTEYNTSKVDLTLEAAVLDHCLGCRFEYSTSLFKKETIERLAKHFEHLIEAVLADPEQSLGELELLSKDEQALLAKMNDTDVPLPSCRSISAQFETQAKIRPDETAAIFKGDRLSYRELNSRANQLAHLLMKKGVGPDVLVGIMVRPSSDLLVGMLGVLKAGGAYVPIDPEYPESRIQYMLKDSQVSLLLTQSKLTEKTGSFSGQVINVDKGFKGESDLNPPSVTEGHHLAYMIYTSGSTGEPKGVLIEQHSVLNLWQWFERTYDVSPGDAILHMTNPSFDVSVEETLIPLMSGAVVVIAEKQVMFQPEKLINFLNEYHVRIAQFVPATLRALLAGQTKKAASLDVVICGGEKLELQLARQITAQGYKLYNNYGPTETTVDALVWPCPPNSEVIKLGAPIDRTRVYVLDQDGKQVPPGIPGELYIGGAGVARGYYNRPDQTKRAFVSHPNGRLYRTGDLVKWHSDQTITYLGRLDKQVKIRGVRIEPGEITAKLLELNEVKNGYVMAHHDENGQAILCAYLVTETEIEPDTIRKQLAKSLPDYMIPVYFITVDELPLTPNGKINEQLLPMPKKEVKETYEPPQTETEKILASIWEEVLDIDRISRSGSFFDYGGDSIKAIQISSQLRKHQLKLETKYLFTQATIAEAALYVEPLNKQIDQRQVSGEVMLSPIQTWFFSKAFADPHHYNQAETIYRAEGFDPAAIELALDQLMEHHDMFRAVFIQKQQQIVQKIRKAYAADFYEMKVLNLRDKTNWRELAEHHINNMQGELDIESGPLVKVCLCQTNTGDHLVIVIHHLIIDGVSWRIFLEDLETAYEQAQSGENIQLPEKTTSFKKWTTELWKYAQQEAVKEKTLWREVESRIAVPRSLAVRQSSDQKRSNSQQFVRQLDQDITNLLLKKVHHAYRTEINDILLAAFALAMRKQFGIAKLPLDLEGHGREAISEHVDVSRTIGWFTSVFPVVLSTGSEVDLGAAIKTVKDTLHRIPHKGIGYGLLHDQMLEETPSSVVSFNYLGQFEVQQNGIKPLHLGDSNSLANERTHMLDLNLAVINGVLEINVDYHEKEFDQSEIEALLNSYTDILVNIVNHCLEKEDHEEKTLSDFDDQQLTNEELDHIYELLKDM</sequence>
<evidence type="ECO:0000256" key="5">
    <source>
        <dbReference type="ARBA" id="ARBA00022737"/>
    </source>
</evidence>
<evidence type="ECO:0000313" key="8">
    <source>
        <dbReference type="EMBL" id="MDA7026599.1"/>
    </source>
</evidence>
<dbReference type="CDD" id="cd19531">
    <property type="entry name" value="LCL_NRPS-like"/>
    <property type="match status" value="1"/>
</dbReference>
<dbReference type="InterPro" id="IPR025110">
    <property type="entry name" value="AMP-bd_C"/>
</dbReference>
<dbReference type="RefSeq" id="WP_271340445.1">
    <property type="nucleotide sequence ID" value="NZ_JAQKAB010000004.1"/>
</dbReference>
<keyword evidence="5" id="KW-0677">Repeat</keyword>
<dbReference type="Gene3D" id="3.30.559.30">
    <property type="entry name" value="Nonribosomal peptide synthetase, condensation domain"/>
    <property type="match status" value="3"/>
</dbReference>
<dbReference type="InterPro" id="IPR045851">
    <property type="entry name" value="AMP-bd_C_sf"/>
</dbReference>
<dbReference type="InterPro" id="IPR000873">
    <property type="entry name" value="AMP-dep_synth/lig_dom"/>
</dbReference>
<dbReference type="NCBIfam" id="NF003417">
    <property type="entry name" value="PRK04813.1"/>
    <property type="match status" value="2"/>
</dbReference>
<evidence type="ECO:0000256" key="4">
    <source>
        <dbReference type="ARBA" id="ARBA00022553"/>
    </source>
</evidence>
<feature type="domain" description="Carrier" evidence="7">
    <location>
        <begin position="1989"/>
        <end position="2063"/>
    </location>
</feature>
<dbReference type="Gene3D" id="2.30.38.10">
    <property type="entry name" value="Luciferase, Domain 3"/>
    <property type="match status" value="2"/>
</dbReference>
<gene>
    <name evidence="8" type="ORF">PJ311_08240</name>
</gene>
<evidence type="ECO:0000256" key="6">
    <source>
        <dbReference type="ARBA" id="ARBA00023194"/>
    </source>
</evidence>
<dbReference type="InterPro" id="IPR036736">
    <property type="entry name" value="ACP-like_sf"/>
</dbReference>
<comment type="similarity">
    <text evidence="2">Belongs to the ATP-dependent AMP-binding enzyme family.</text>
</comment>
<keyword evidence="4" id="KW-0597">Phosphoprotein</keyword>
<dbReference type="SMART" id="SM00823">
    <property type="entry name" value="PKS_PP"/>
    <property type="match status" value="1"/>
</dbReference>
<dbReference type="PANTHER" id="PTHR45527:SF1">
    <property type="entry name" value="FATTY ACID SYNTHASE"/>
    <property type="match status" value="1"/>
</dbReference>
<comment type="cofactor">
    <cofactor evidence="1">
        <name>pantetheine 4'-phosphate</name>
        <dbReference type="ChEBI" id="CHEBI:47942"/>
    </cofactor>
</comment>
<dbReference type="InterPro" id="IPR020806">
    <property type="entry name" value="PKS_PP-bd"/>
</dbReference>
<evidence type="ECO:0000259" key="7">
    <source>
        <dbReference type="PROSITE" id="PS50075"/>
    </source>
</evidence>
<dbReference type="Pfam" id="PF00550">
    <property type="entry name" value="PP-binding"/>
    <property type="match status" value="2"/>
</dbReference>
<dbReference type="InterPro" id="IPR001242">
    <property type="entry name" value="Condensation_dom"/>
</dbReference>
<keyword evidence="9" id="KW-1185">Reference proteome</keyword>
<dbReference type="SUPFAM" id="SSF56801">
    <property type="entry name" value="Acetyl-CoA synthetase-like"/>
    <property type="match status" value="2"/>
</dbReference>
<dbReference type="Pfam" id="PF00501">
    <property type="entry name" value="AMP-binding"/>
    <property type="match status" value="2"/>
</dbReference>
<dbReference type="Pfam" id="PF13193">
    <property type="entry name" value="AMP-binding_C"/>
    <property type="match status" value="2"/>
</dbReference>
<dbReference type="SUPFAM" id="SSF47336">
    <property type="entry name" value="ACP-like"/>
    <property type="match status" value="2"/>
</dbReference>